<dbReference type="PROSITE" id="PS51257">
    <property type="entry name" value="PROKAR_LIPOPROTEIN"/>
    <property type="match status" value="1"/>
</dbReference>
<evidence type="ECO:0000313" key="2">
    <source>
        <dbReference type="Proteomes" id="UP000092651"/>
    </source>
</evidence>
<dbReference type="AlphaFoldDB" id="A0A1B8ZXK3"/>
<keyword evidence="2" id="KW-1185">Reference proteome</keyword>
<dbReference type="RefSeq" id="WP_065394000.1">
    <property type="nucleotide sequence ID" value="NZ_MAYH01000012.1"/>
</dbReference>
<dbReference type="OrthoDB" id="1272252at2"/>
<reference evidence="1 2" key="1">
    <citation type="submission" date="2016-07" db="EMBL/GenBank/DDBJ databases">
        <authorList>
            <person name="Jeong J.-J."/>
            <person name="Kim D.W."/>
            <person name="Sang M.K."/>
            <person name="Choi I.-G."/>
            <person name="Kim K.D."/>
        </authorList>
    </citation>
    <scope>NUCLEOTIDE SEQUENCE [LARGE SCALE GENOMIC DNA]</scope>
    <source>
        <strain evidence="1 2">UTM-3</strain>
    </source>
</reference>
<protein>
    <recommendedName>
        <fullName evidence="3">Lipoprotein</fullName>
    </recommendedName>
</protein>
<dbReference type="Proteomes" id="UP000092651">
    <property type="component" value="Unassembled WGS sequence"/>
</dbReference>
<sequence>MSIKSITIIFLSFILVTVLSACSYLTEFYIQNHTGSKKIIKINYNYSISKSINKDPDNFGFNYENGILSPRAFRKVKNLKSLEKIEVKDSAIVLEIQPNSTTRIAKSHNGRWRYMIKSIEVDGKFFSPTELQKKTKFISNDYVYKIE</sequence>
<accession>A0A1B8ZXK3</accession>
<organism evidence="1 2">
    <name type="scientific">Chryseobacterium artocarpi</name>
    <dbReference type="NCBI Taxonomy" id="1414727"/>
    <lineage>
        <taxon>Bacteria</taxon>
        <taxon>Pseudomonadati</taxon>
        <taxon>Bacteroidota</taxon>
        <taxon>Flavobacteriia</taxon>
        <taxon>Flavobacteriales</taxon>
        <taxon>Weeksellaceae</taxon>
        <taxon>Chryseobacterium group</taxon>
        <taxon>Chryseobacterium</taxon>
    </lineage>
</organism>
<evidence type="ECO:0000313" key="1">
    <source>
        <dbReference type="EMBL" id="OCA76330.1"/>
    </source>
</evidence>
<evidence type="ECO:0008006" key="3">
    <source>
        <dbReference type="Google" id="ProtNLM"/>
    </source>
</evidence>
<name>A0A1B8ZXK3_9FLAO</name>
<gene>
    <name evidence="1" type="ORF">BBI01_06445</name>
</gene>
<proteinExistence type="predicted"/>
<comment type="caution">
    <text evidence="1">The sequence shown here is derived from an EMBL/GenBank/DDBJ whole genome shotgun (WGS) entry which is preliminary data.</text>
</comment>
<dbReference type="EMBL" id="MAYH01000012">
    <property type="protein sequence ID" value="OCA76330.1"/>
    <property type="molecule type" value="Genomic_DNA"/>
</dbReference>